<reference evidence="4" key="1">
    <citation type="submission" date="2025-08" db="UniProtKB">
        <authorList>
            <consortium name="Ensembl"/>
        </authorList>
    </citation>
    <scope>IDENTIFICATION</scope>
</reference>
<name>A0A672SBA3_SINGR</name>
<proteinExistence type="inferred from homology"/>
<dbReference type="InterPro" id="IPR025659">
    <property type="entry name" value="Tubby-like_C"/>
</dbReference>
<dbReference type="AlphaFoldDB" id="A0A672SBA3"/>
<feature type="compositionally biased region" description="Basic and acidic residues" evidence="2">
    <location>
        <begin position="18"/>
        <end position="29"/>
    </location>
</feature>
<feature type="region of interest" description="Disordered" evidence="2">
    <location>
        <begin position="1"/>
        <end position="33"/>
    </location>
</feature>
<dbReference type="Ensembl" id="ENSSGRT00000105295.1">
    <property type="protein sequence ID" value="ENSSGRP00000098967.1"/>
    <property type="gene ID" value="ENSSGRG00000049360.1"/>
</dbReference>
<keyword evidence="5" id="KW-1185">Reference proteome</keyword>
<dbReference type="GO" id="GO:0051015">
    <property type="term" value="F:actin filament binding"/>
    <property type="evidence" value="ECO:0007669"/>
    <property type="project" value="TreeGrafter"/>
</dbReference>
<dbReference type="GO" id="GO:0061512">
    <property type="term" value="P:protein localization to cilium"/>
    <property type="evidence" value="ECO:0007669"/>
    <property type="project" value="TreeGrafter"/>
</dbReference>
<organism evidence="4 5">
    <name type="scientific">Sinocyclocheilus grahami</name>
    <name type="common">Dianchi golden-line fish</name>
    <name type="synonym">Barbus grahami</name>
    <dbReference type="NCBI Taxonomy" id="75366"/>
    <lineage>
        <taxon>Eukaryota</taxon>
        <taxon>Metazoa</taxon>
        <taxon>Chordata</taxon>
        <taxon>Craniata</taxon>
        <taxon>Vertebrata</taxon>
        <taxon>Euteleostomi</taxon>
        <taxon>Actinopterygii</taxon>
        <taxon>Neopterygii</taxon>
        <taxon>Teleostei</taxon>
        <taxon>Ostariophysi</taxon>
        <taxon>Cypriniformes</taxon>
        <taxon>Cyprinidae</taxon>
        <taxon>Cyprininae</taxon>
        <taxon>Sinocyclocheilus</taxon>
    </lineage>
</organism>
<dbReference type="Gene3D" id="3.20.90.10">
    <property type="entry name" value="Tubby Protein, Chain A"/>
    <property type="match status" value="1"/>
</dbReference>
<evidence type="ECO:0000259" key="3">
    <source>
        <dbReference type="Pfam" id="PF01167"/>
    </source>
</evidence>
<dbReference type="PRINTS" id="PR01573">
    <property type="entry name" value="SUPERTUBBY"/>
</dbReference>
<sequence>DDDDEETTPQKKTKKKTSKESSDGKEKDKKSKSKGVLCSHRTCGFWAGTMITMVTVSKMTSLIPVKEERAPSPPIEFDNLEEFVLQPAQQGVTVRCKVTRDKRGMDRGLYPTYYLHLDNEKKVFLLSGRKRKKSTTSNYLISIDPTDLSRGGENFIGKLRSNLMGTKFTVFDNALHPDRALPDMSNARQELAAIIYETNVLGMKGPRRMIVIIPGMTKDGERVPIRPRSVICNHLHGICSSSRCRKSRAYPP</sequence>
<reference evidence="4" key="2">
    <citation type="submission" date="2025-09" db="UniProtKB">
        <authorList>
            <consortium name="Ensembl"/>
        </authorList>
    </citation>
    <scope>IDENTIFICATION</scope>
</reference>
<dbReference type="Proteomes" id="UP000472262">
    <property type="component" value="Unassembled WGS sequence"/>
</dbReference>
<comment type="similarity">
    <text evidence="1">Belongs to the TUB family.</text>
</comment>
<dbReference type="GO" id="GO:0005929">
    <property type="term" value="C:cilium"/>
    <property type="evidence" value="ECO:0007669"/>
    <property type="project" value="TreeGrafter"/>
</dbReference>
<gene>
    <name evidence="4" type="primary">LOC107595436</name>
</gene>
<dbReference type="SUPFAM" id="SSF54518">
    <property type="entry name" value="Tubby C-terminal domain-like"/>
    <property type="match status" value="1"/>
</dbReference>
<dbReference type="Pfam" id="PF01167">
    <property type="entry name" value="Tub"/>
    <property type="match status" value="1"/>
</dbReference>
<dbReference type="PANTHER" id="PTHR16517">
    <property type="entry name" value="TUBBY-RELATED"/>
    <property type="match status" value="1"/>
</dbReference>
<evidence type="ECO:0000313" key="4">
    <source>
        <dbReference type="Ensembl" id="ENSSGRP00000098967.1"/>
    </source>
</evidence>
<evidence type="ECO:0000256" key="2">
    <source>
        <dbReference type="SAM" id="MobiDB-lite"/>
    </source>
</evidence>
<evidence type="ECO:0000256" key="1">
    <source>
        <dbReference type="ARBA" id="ARBA00007129"/>
    </source>
</evidence>
<dbReference type="InterPro" id="IPR000007">
    <property type="entry name" value="Tubby_C"/>
</dbReference>
<feature type="domain" description="Tubby C-terminal" evidence="3">
    <location>
        <begin position="85"/>
        <end position="229"/>
    </location>
</feature>
<dbReference type="PANTHER" id="PTHR16517:SF12">
    <property type="entry name" value="TUBBY-RELATED PROTEIN 1"/>
    <property type="match status" value="1"/>
</dbReference>
<accession>A0A672SBA3</accession>
<protein>
    <submittedName>
        <fullName evidence="4">Tubby-related protein 1-like</fullName>
    </submittedName>
</protein>
<evidence type="ECO:0000313" key="5">
    <source>
        <dbReference type="Proteomes" id="UP000472262"/>
    </source>
</evidence>